<comment type="caution">
    <text evidence="1">The sequence shown here is derived from an EMBL/GenBank/DDBJ whole genome shotgun (WGS) entry which is preliminary data.</text>
</comment>
<protein>
    <submittedName>
        <fullName evidence="1">Uncharacterized protein</fullName>
    </submittedName>
</protein>
<evidence type="ECO:0000313" key="2">
    <source>
        <dbReference type="Proteomes" id="UP000801492"/>
    </source>
</evidence>
<gene>
    <name evidence="1" type="ORF">ILUMI_11285</name>
</gene>
<dbReference type="AlphaFoldDB" id="A0A8K0D0F0"/>
<organism evidence="1 2">
    <name type="scientific">Ignelater luminosus</name>
    <name type="common">Cucubano</name>
    <name type="synonym">Pyrophorus luminosus</name>
    <dbReference type="NCBI Taxonomy" id="2038154"/>
    <lineage>
        <taxon>Eukaryota</taxon>
        <taxon>Metazoa</taxon>
        <taxon>Ecdysozoa</taxon>
        <taxon>Arthropoda</taxon>
        <taxon>Hexapoda</taxon>
        <taxon>Insecta</taxon>
        <taxon>Pterygota</taxon>
        <taxon>Neoptera</taxon>
        <taxon>Endopterygota</taxon>
        <taxon>Coleoptera</taxon>
        <taxon>Polyphaga</taxon>
        <taxon>Elateriformia</taxon>
        <taxon>Elateroidea</taxon>
        <taxon>Elateridae</taxon>
        <taxon>Agrypninae</taxon>
        <taxon>Pyrophorini</taxon>
        <taxon>Ignelater</taxon>
    </lineage>
</organism>
<keyword evidence="2" id="KW-1185">Reference proteome</keyword>
<sequence>MSCLSAMVQKWEMKRPLTIKELEAIVEDIQNGDDIDAVYIPLDVDTLTDEENLDDDVLLEKVPVTDVAGTFEVHVESSDDDEPIAEPSTSKMKKVVKQKLPLPSWRKENPQYSSFSTSSKFRKVEEIKQQVGAKTPL</sequence>
<name>A0A8K0D0F0_IGNLU</name>
<dbReference type="EMBL" id="VTPC01006468">
    <property type="protein sequence ID" value="KAF2894891.1"/>
    <property type="molecule type" value="Genomic_DNA"/>
</dbReference>
<evidence type="ECO:0000313" key="1">
    <source>
        <dbReference type="EMBL" id="KAF2894891.1"/>
    </source>
</evidence>
<proteinExistence type="predicted"/>
<reference evidence="1" key="1">
    <citation type="submission" date="2019-08" db="EMBL/GenBank/DDBJ databases">
        <title>The genome of the North American firefly Photinus pyralis.</title>
        <authorList>
            <consortium name="Photinus pyralis genome working group"/>
            <person name="Fallon T.R."/>
            <person name="Sander Lower S.E."/>
            <person name="Weng J.-K."/>
        </authorList>
    </citation>
    <scope>NUCLEOTIDE SEQUENCE</scope>
    <source>
        <strain evidence="1">TRF0915ILg1</strain>
        <tissue evidence="1">Whole body</tissue>
    </source>
</reference>
<accession>A0A8K0D0F0</accession>
<dbReference type="Proteomes" id="UP000801492">
    <property type="component" value="Unassembled WGS sequence"/>
</dbReference>